<dbReference type="EMBL" id="ACXX02000001">
    <property type="protein sequence ID" value="EGD49679.1"/>
    <property type="molecule type" value="Genomic_DNA"/>
</dbReference>
<organism evidence="8 9">
    <name type="scientific">Ruminiclostridium papyrosolvens DSM 2782</name>
    <dbReference type="NCBI Taxonomy" id="588581"/>
    <lineage>
        <taxon>Bacteria</taxon>
        <taxon>Bacillati</taxon>
        <taxon>Bacillota</taxon>
        <taxon>Clostridia</taxon>
        <taxon>Eubacteriales</taxon>
        <taxon>Oscillospiraceae</taxon>
        <taxon>Ruminiclostridium</taxon>
    </lineage>
</organism>
<keyword evidence="5 6" id="KW-0472">Membrane</keyword>
<dbReference type="GO" id="GO:0052621">
    <property type="term" value="F:diguanylate cyclase activity"/>
    <property type="evidence" value="ECO:0007669"/>
    <property type="project" value="TreeGrafter"/>
</dbReference>
<keyword evidence="3 6" id="KW-0812">Transmembrane</keyword>
<feature type="transmembrane region" description="Helical" evidence="6">
    <location>
        <begin position="35"/>
        <end position="56"/>
    </location>
</feature>
<sequence>MFSDLIINAAILISFLSIANQFYRDRDLVMQSSPVFKLVAGVACGTLGILLMWYSFRIQNKTLLDFRNIAALLAAAEGGGLSVIVSGLVMGAFRIEYFGVNMYSKTGTVVIALVTVGILLIFKTKKSLGRKWLLSTIYMTIVSCGAYFYIFQKDISILLIVFPYFILGTVIVSYTVYKYMIYLNNMSLLFRKLKEESTKDYLTGLNNVREFNKLFRLVIEKAVSNNQKFSLLLIDIDFFKNINDTHGHQSGDKVLKEIGKILKQNCRTDDNISRNGGEEFSILLENASNSMAIEIAERIRKIIADNEFEVSSGRKINVTISIGISSYPETVTDITQIIERADEALYKAKRNGRNLVVSDEVL</sequence>
<evidence type="ECO:0000256" key="6">
    <source>
        <dbReference type="SAM" id="Phobius"/>
    </source>
</evidence>
<dbReference type="PROSITE" id="PS50887">
    <property type="entry name" value="GGDEF"/>
    <property type="match status" value="1"/>
</dbReference>
<dbReference type="InterPro" id="IPR043128">
    <property type="entry name" value="Rev_trsase/Diguanyl_cyclase"/>
</dbReference>
<dbReference type="RefSeq" id="WP_004616572.1">
    <property type="nucleotide sequence ID" value="NZ_ACXX02000001.1"/>
</dbReference>
<dbReference type="AlphaFoldDB" id="F1T881"/>
<dbReference type="SUPFAM" id="SSF55073">
    <property type="entry name" value="Nucleotide cyclase"/>
    <property type="match status" value="1"/>
</dbReference>
<dbReference type="GO" id="GO:0043709">
    <property type="term" value="P:cell adhesion involved in single-species biofilm formation"/>
    <property type="evidence" value="ECO:0007669"/>
    <property type="project" value="TreeGrafter"/>
</dbReference>
<evidence type="ECO:0000313" key="9">
    <source>
        <dbReference type="Proteomes" id="UP000003860"/>
    </source>
</evidence>
<dbReference type="Pfam" id="PF07694">
    <property type="entry name" value="5TM-5TMR_LYT"/>
    <property type="match status" value="1"/>
</dbReference>
<dbReference type="GO" id="GO:0005886">
    <property type="term" value="C:plasma membrane"/>
    <property type="evidence" value="ECO:0007669"/>
    <property type="project" value="UniProtKB-SubCell"/>
</dbReference>
<keyword evidence="4 6" id="KW-1133">Transmembrane helix</keyword>
<evidence type="ECO:0000256" key="3">
    <source>
        <dbReference type="ARBA" id="ARBA00022692"/>
    </source>
</evidence>
<dbReference type="eggNOG" id="COG3706">
    <property type="taxonomic scope" value="Bacteria"/>
</dbReference>
<dbReference type="Pfam" id="PF00990">
    <property type="entry name" value="GGDEF"/>
    <property type="match status" value="1"/>
</dbReference>
<feature type="transmembrane region" description="Helical" evidence="6">
    <location>
        <begin position="5"/>
        <end position="23"/>
    </location>
</feature>
<evidence type="ECO:0000256" key="5">
    <source>
        <dbReference type="ARBA" id="ARBA00023136"/>
    </source>
</evidence>
<feature type="transmembrane region" description="Helical" evidence="6">
    <location>
        <begin position="132"/>
        <end position="151"/>
    </location>
</feature>
<dbReference type="NCBIfam" id="TIGR00254">
    <property type="entry name" value="GGDEF"/>
    <property type="match status" value="1"/>
</dbReference>
<dbReference type="Proteomes" id="UP000003860">
    <property type="component" value="Unassembled WGS sequence"/>
</dbReference>
<name>F1T881_9FIRM</name>
<dbReference type="GO" id="GO:1902201">
    <property type="term" value="P:negative regulation of bacterial-type flagellum-dependent cell motility"/>
    <property type="evidence" value="ECO:0007669"/>
    <property type="project" value="TreeGrafter"/>
</dbReference>
<evidence type="ECO:0000256" key="1">
    <source>
        <dbReference type="ARBA" id="ARBA00004651"/>
    </source>
</evidence>
<dbReference type="InterPro" id="IPR011620">
    <property type="entry name" value="Sig_transdc_His_kinase_LytS_TM"/>
</dbReference>
<dbReference type="PANTHER" id="PTHR45138:SF9">
    <property type="entry name" value="DIGUANYLATE CYCLASE DGCM-RELATED"/>
    <property type="match status" value="1"/>
</dbReference>
<dbReference type="FunFam" id="3.30.70.270:FF:000001">
    <property type="entry name" value="Diguanylate cyclase domain protein"/>
    <property type="match status" value="1"/>
</dbReference>
<reference evidence="8" key="2">
    <citation type="submission" date="2011-01" db="EMBL/GenBank/DDBJ databases">
        <title>The Non-contiguous Finished genome of Clostridium papyrosolvens.</title>
        <authorList>
            <person name="Lucas S."/>
            <person name="Copeland A."/>
            <person name="Lapidus A."/>
            <person name="Cheng J.-F."/>
            <person name="Goodwin L."/>
            <person name="Pitluck S."/>
            <person name="Misra M."/>
            <person name="Chertkov O."/>
            <person name="Detter J.C."/>
            <person name="Han C."/>
            <person name="Tapia R."/>
            <person name="Land M."/>
            <person name="Hauser L."/>
            <person name="Kyrpides N."/>
            <person name="Ivanova N."/>
            <person name="Pagani I."/>
            <person name="Mouttaki H."/>
            <person name="He Z."/>
            <person name="Zhou J."/>
            <person name="Hemme C.L."/>
            <person name="Woyke T."/>
        </authorList>
    </citation>
    <scope>NUCLEOTIDE SEQUENCE [LARGE SCALE GENOMIC DNA]</scope>
    <source>
        <strain evidence="8">DSM 2782</strain>
    </source>
</reference>
<feature type="transmembrane region" description="Helical" evidence="6">
    <location>
        <begin position="157"/>
        <end position="177"/>
    </location>
</feature>
<proteinExistence type="predicted"/>
<accession>F1T881</accession>
<dbReference type="InterPro" id="IPR029787">
    <property type="entry name" value="Nucleotide_cyclase"/>
</dbReference>
<evidence type="ECO:0000256" key="2">
    <source>
        <dbReference type="ARBA" id="ARBA00022475"/>
    </source>
</evidence>
<comment type="subcellular location">
    <subcellularLocation>
        <location evidence="1">Cell membrane</location>
        <topology evidence="1">Multi-pass membrane protein</topology>
    </subcellularLocation>
</comment>
<comment type="caution">
    <text evidence="8">The sequence shown here is derived from an EMBL/GenBank/DDBJ whole genome shotgun (WGS) entry which is preliminary data.</text>
</comment>
<keyword evidence="9" id="KW-1185">Reference proteome</keyword>
<dbReference type="Gene3D" id="3.30.70.270">
    <property type="match status" value="1"/>
</dbReference>
<evidence type="ECO:0000313" key="8">
    <source>
        <dbReference type="EMBL" id="EGD49679.1"/>
    </source>
</evidence>
<dbReference type="OrthoDB" id="9805474at2"/>
<keyword evidence="2" id="KW-1003">Cell membrane</keyword>
<dbReference type="InterPro" id="IPR000160">
    <property type="entry name" value="GGDEF_dom"/>
</dbReference>
<feature type="transmembrane region" description="Helical" evidence="6">
    <location>
        <begin position="68"/>
        <end position="90"/>
    </location>
</feature>
<protein>
    <submittedName>
        <fullName evidence="8">Diguanylate cyclase</fullName>
    </submittedName>
</protein>
<evidence type="ECO:0000256" key="4">
    <source>
        <dbReference type="ARBA" id="ARBA00022989"/>
    </source>
</evidence>
<gene>
    <name evidence="8" type="ORF">Cpap_4121</name>
</gene>
<dbReference type="CDD" id="cd01949">
    <property type="entry name" value="GGDEF"/>
    <property type="match status" value="1"/>
</dbReference>
<feature type="domain" description="GGDEF" evidence="7">
    <location>
        <begin position="227"/>
        <end position="361"/>
    </location>
</feature>
<evidence type="ECO:0000259" key="7">
    <source>
        <dbReference type="PROSITE" id="PS50887"/>
    </source>
</evidence>
<dbReference type="SMART" id="SM00267">
    <property type="entry name" value="GGDEF"/>
    <property type="match status" value="1"/>
</dbReference>
<dbReference type="GO" id="GO:0000155">
    <property type="term" value="F:phosphorelay sensor kinase activity"/>
    <property type="evidence" value="ECO:0007669"/>
    <property type="project" value="InterPro"/>
</dbReference>
<dbReference type="PANTHER" id="PTHR45138">
    <property type="entry name" value="REGULATORY COMPONENTS OF SENSORY TRANSDUCTION SYSTEM"/>
    <property type="match status" value="1"/>
</dbReference>
<dbReference type="STRING" id="588581.Cpap_4121"/>
<dbReference type="InterPro" id="IPR050469">
    <property type="entry name" value="Diguanylate_Cyclase"/>
</dbReference>
<feature type="transmembrane region" description="Helical" evidence="6">
    <location>
        <begin position="102"/>
        <end position="120"/>
    </location>
</feature>
<dbReference type="GO" id="GO:0071555">
    <property type="term" value="P:cell wall organization"/>
    <property type="evidence" value="ECO:0007669"/>
    <property type="project" value="InterPro"/>
</dbReference>
<reference evidence="8" key="1">
    <citation type="submission" date="2009-07" db="EMBL/GenBank/DDBJ databases">
        <authorList>
            <consortium name="US DOE Joint Genome Institute (JGI-PGF)"/>
            <person name="Lucas S."/>
            <person name="Copeland A."/>
            <person name="Lapidus A."/>
            <person name="Glavina del Rio T."/>
            <person name="Tice H."/>
            <person name="Bruce D."/>
            <person name="Goodwin L."/>
            <person name="Pitluck S."/>
            <person name="Larimer F."/>
            <person name="Land M.L."/>
            <person name="Mouttaki H."/>
            <person name="He Z."/>
            <person name="Zhou J."/>
            <person name="Hemme C.L."/>
        </authorList>
    </citation>
    <scope>NUCLEOTIDE SEQUENCE</scope>
    <source>
        <strain evidence="8">DSM 2782</strain>
    </source>
</reference>